<feature type="DNA-binding region" description="OmpR/PhoB-type" evidence="8">
    <location>
        <begin position="129"/>
        <end position="225"/>
    </location>
</feature>
<dbReference type="GO" id="GO:0000976">
    <property type="term" value="F:transcription cis-regulatory region binding"/>
    <property type="evidence" value="ECO:0007669"/>
    <property type="project" value="TreeGrafter"/>
</dbReference>
<comment type="caution">
    <text evidence="11">The sequence shown here is derived from an EMBL/GenBank/DDBJ whole genome shotgun (WGS) entry which is preliminary data.</text>
</comment>
<evidence type="ECO:0000256" key="6">
    <source>
        <dbReference type="ARBA" id="ARBA00023163"/>
    </source>
</evidence>
<dbReference type="AlphaFoldDB" id="A0A9W6QYL0"/>
<dbReference type="SMART" id="SM00862">
    <property type="entry name" value="Trans_reg_C"/>
    <property type="match status" value="1"/>
</dbReference>
<dbReference type="CDD" id="cd00383">
    <property type="entry name" value="trans_reg_C"/>
    <property type="match status" value="1"/>
</dbReference>
<dbReference type="Proteomes" id="UP001165136">
    <property type="component" value="Unassembled WGS sequence"/>
</dbReference>
<evidence type="ECO:0000256" key="1">
    <source>
        <dbReference type="ARBA" id="ARBA00004496"/>
    </source>
</evidence>
<feature type="domain" description="Response regulatory" evidence="9">
    <location>
        <begin position="2"/>
        <end position="116"/>
    </location>
</feature>
<sequence>MLVLVVDDDSDVRDSLALSLEFEGYAVATAPDGAEALRRAAADKPDLMIVDVMMPGVDGLEACRRLRAAGNRVPILMLTARDALGDRVTGLDAGADDYLVKPFALEELLARVRALLRPARRQERPQPPSEQLRFEDLTLDPGTREVFRGDRPISLTPTEFDLLKLLISAPRQVLTRTHLQREVWGHEPNTNNLDVYVGYLRRKTEAGGEPRLLHTVRGVGYVLRSP</sequence>
<dbReference type="GO" id="GO:0005829">
    <property type="term" value="C:cytosol"/>
    <property type="evidence" value="ECO:0007669"/>
    <property type="project" value="TreeGrafter"/>
</dbReference>
<evidence type="ECO:0000259" key="9">
    <source>
        <dbReference type="PROSITE" id="PS50110"/>
    </source>
</evidence>
<evidence type="ECO:0000256" key="8">
    <source>
        <dbReference type="PROSITE-ProRule" id="PRU01091"/>
    </source>
</evidence>
<keyword evidence="2 7" id="KW-0597">Phosphoprotein</keyword>
<name>A0A9W6QYL0_9PSEU</name>
<dbReference type="PANTHER" id="PTHR48111">
    <property type="entry name" value="REGULATOR OF RPOS"/>
    <property type="match status" value="1"/>
</dbReference>
<evidence type="ECO:0000313" key="12">
    <source>
        <dbReference type="Proteomes" id="UP001165136"/>
    </source>
</evidence>
<dbReference type="GO" id="GO:0032993">
    <property type="term" value="C:protein-DNA complex"/>
    <property type="evidence" value="ECO:0007669"/>
    <property type="project" value="TreeGrafter"/>
</dbReference>
<dbReference type="InterPro" id="IPR001789">
    <property type="entry name" value="Sig_transdc_resp-reg_receiver"/>
</dbReference>
<dbReference type="PROSITE" id="PS51755">
    <property type="entry name" value="OMPR_PHOB"/>
    <property type="match status" value="1"/>
</dbReference>
<dbReference type="Gene3D" id="1.10.10.10">
    <property type="entry name" value="Winged helix-like DNA-binding domain superfamily/Winged helix DNA-binding domain"/>
    <property type="match status" value="1"/>
</dbReference>
<keyword evidence="12" id="KW-1185">Reference proteome</keyword>
<proteinExistence type="predicted"/>
<dbReference type="InterPro" id="IPR039420">
    <property type="entry name" value="WalR-like"/>
</dbReference>
<evidence type="ECO:0000256" key="3">
    <source>
        <dbReference type="ARBA" id="ARBA00023012"/>
    </source>
</evidence>
<dbReference type="PANTHER" id="PTHR48111:SF22">
    <property type="entry name" value="REGULATOR OF RPOS"/>
    <property type="match status" value="1"/>
</dbReference>
<accession>A0A9W6QYL0</accession>
<reference evidence="11" key="1">
    <citation type="submission" date="2023-03" db="EMBL/GenBank/DDBJ databases">
        <title>Amycolatopsis taiwanensis NBRC 103393.</title>
        <authorList>
            <person name="Ichikawa N."/>
            <person name="Sato H."/>
            <person name="Tonouchi N."/>
        </authorList>
    </citation>
    <scope>NUCLEOTIDE SEQUENCE</scope>
    <source>
        <strain evidence="11">NBRC 103393</strain>
    </source>
</reference>
<keyword evidence="6" id="KW-0804">Transcription</keyword>
<dbReference type="FunFam" id="1.10.10.10:FF:000005">
    <property type="entry name" value="Two-component system response regulator"/>
    <property type="match status" value="1"/>
</dbReference>
<dbReference type="Gene3D" id="3.40.50.2300">
    <property type="match status" value="1"/>
</dbReference>
<evidence type="ECO:0000256" key="5">
    <source>
        <dbReference type="ARBA" id="ARBA00023125"/>
    </source>
</evidence>
<dbReference type="Pfam" id="PF00486">
    <property type="entry name" value="Trans_reg_C"/>
    <property type="match status" value="1"/>
</dbReference>
<dbReference type="InterPro" id="IPR036388">
    <property type="entry name" value="WH-like_DNA-bd_sf"/>
</dbReference>
<feature type="domain" description="OmpR/PhoB-type" evidence="10">
    <location>
        <begin position="129"/>
        <end position="225"/>
    </location>
</feature>
<dbReference type="SMART" id="SM00448">
    <property type="entry name" value="REC"/>
    <property type="match status" value="1"/>
</dbReference>
<dbReference type="EMBL" id="BSTI01000003">
    <property type="protein sequence ID" value="GLY65191.1"/>
    <property type="molecule type" value="Genomic_DNA"/>
</dbReference>
<gene>
    <name evidence="11" type="primary">mprA</name>
    <name evidence="11" type="ORF">Atai01_18100</name>
</gene>
<dbReference type="CDD" id="cd17627">
    <property type="entry name" value="REC_OmpR_PrrA-like"/>
    <property type="match status" value="1"/>
</dbReference>
<keyword evidence="5 8" id="KW-0238">DNA-binding</keyword>
<evidence type="ECO:0000256" key="2">
    <source>
        <dbReference type="ARBA" id="ARBA00022553"/>
    </source>
</evidence>
<dbReference type="GO" id="GO:0006355">
    <property type="term" value="P:regulation of DNA-templated transcription"/>
    <property type="evidence" value="ECO:0007669"/>
    <property type="project" value="InterPro"/>
</dbReference>
<comment type="subcellular location">
    <subcellularLocation>
        <location evidence="1">Cytoplasm</location>
    </subcellularLocation>
</comment>
<dbReference type="InterPro" id="IPR011006">
    <property type="entry name" value="CheY-like_superfamily"/>
</dbReference>
<dbReference type="GO" id="GO:0000156">
    <property type="term" value="F:phosphorelay response regulator activity"/>
    <property type="evidence" value="ECO:0007669"/>
    <property type="project" value="TreeGrafter"/>
</dbReference>
<evidence type="ECO:0000313" key="11">
    <source>
        <dbReference type="EMBL" id="GLY65191.1"/>
    </source>
</evidence>
<feature type="modified residue" description="4-aspartylphosphate" evidence="7">
    <location>
        <position position="51"/>
    </location>
</feature>
<keyword evidence="3" id="KW-0902">Two-component regulatory system</keyword>
<dbReference type="RefSeq" id="WP_027946724.1">
    <property type="nucleotide sequence ID" value="NZ_BSTI01000003.1"/>
</dbReference>
<evidence type="ECO:0000259" key="10">
    <source>
        <dbReference type="PROSITE" id="PS51755"/>
    </source>
</evidence>
<dbReference type="Gene3D" id="6.10.250.690">
    <property type="match status" value="1"/>
</dbReference>
<dbReference type="Pfam" id="PF00072">
    <property type="entry name" value="Response_reg"/>
    <property type="match status" value="1"/>
</dbReference>
<dbReference type="SUPFAM" id="SSF52172">
    <property type="entry name" value="CheY-like"/>
    <property type="match status" value="1"/>
</dbReference>
<dbReference type="InterPro" id="IPR001867">
    <property type="entry name" value="OmpR/PhoB-type_DNA-bd"/>
</dbReference>
<dbReference type="PROSITE" id="PS50110">
    <property type="entry name" value="RESPONSE_REGULATORY"/>
    <property type="match status" value="1"/>
</dbReference>
<evidence type="ECO:0000256" key="7">
    <source>
        <dbReference type="PROSITE-ProRule" id="PRU00169"/>
    </source>
</evidence>
<evidence type="ECO:0000256" key="4">
    <source>
        <dbReference type="ARBA" id="ARBA00023015"/>
    </source>
</evidence>
<keyword evidence="4" id="KW-0805">Transcription regulation</keyword>
<protein>
    <submittedName>
        <fullName evidence="11">DNA-binding response regulator</fullName>
    </submittedName>
</protein>
<organism evidence="11 12">
    <name type="scientific">Amycolatopsis taiwanensis</name>
    <dbReference type="NCBI Taxonomy" id="342230"/>
    <lineage>
        <taxon>Bacteria</taxon>
        <taxon>Bacillati</taxon>
        <taxon>Actinomycetota</taxon>
        <taxon>Actinomycetes</taxon>
        <taxon>Pseudonocardiales</taxon>
        <taxon>Pseudonocardiaceae</taxon>
        <taxon>Amycolatopsis</taxon>
    </lineage>
</organism>
<dbReference type="FunFam" id="3.40.50.2300:FF:000001">
    <property type="entry name" value="DNA-binding response regulator PhoB"/>
    <property type="match status" value="1"/>
</dbReference>